<gene>
    <name evidence="2" type="ORF">PR048_004892</name>
</gene>
<evidence type="ECO:0000313" key="3">
    <source>
        <dbReference type="Proteomes" id="UP001159363"/>
    </source>
</evidence>
<dbReference type="Pfam" id="PF21787">
    <property type="entry name" value="TNP-like_RNaseH_N"/>
    <property type="match status" value="1"/>
</dbReference>
<accession>A0ABQ9I757</accession>
<sequence length="93" mass="10364">MSEHEKESVLLFDEMAIKKWLNYDIKNDMEEGRQDLGQKGTSSDLASQALVGTVKKVELMLTLDLVLEPLLEIGLHVIATVCDQGTSNQKAFN</sequence>
<evidence type="ECO:0000313" key="2">
    <source>
        <dbReference type="EMBL" id="KAJ8892312.1"/>
    </source>
</evidence>
<proteinExistence type="predicted"/>
<organism evidence="2 3">
    <name type="scientific">Dryococelus australis</name>
    <dbReference type="NCBI Taxonomy" id="614101"/>
    <lineage>
        <taxon>Eukaryota</taxon>
        <taxon>Metazoa</taxon>
        <taxon>Ecdysozoa</taxon>
        <taxon>Arthropoda</taxon>
        <taxon>Hexapoda</taxon>
        <taxon>Insecta</taxon>
        <taxon>Pterygota</taxon>
        <taxon>Neoptera</taxon>
        <taxon>Polyneoptera</taxon>
        <taxon>Phasmatodea</taxon>
        <taxon>Verophasmatodea</taxon>
        <taxon>Anareolatae</taxon>
        <taxon>Phasmatidae</taxon>
        <taxon>Eurycanthinae</taxon>
        <taxon>Dryococelus</taxon>
    </lineage>
</organism>
<protein>
    <recommendedName>
        <fullName evidence="1">Transposable element P transposase-like RNase H domain-containing protein</fullName>
    </recommendedName>
</protein>
<dbReference type="EMBL" id="JARBHB010000002">
    <property type="protein sequence ID" value="KAJ8892312.1"/>
    <property type="molecule type" value="Genomic_DNA"/>
</dbReference>
<reference evidence="2 3" key="1">
    <citation type="submission" date="2023-02" db="EMBL/GenBank/DDBJ databases">
        <title>LHISI_Scaffold_Assembly.</title>
        <authorList>
            <person name="Stuart O.P."/>
            <person name="Cleave R."/>
            <person name="Magrath M.J.L."/>
            <person name="Mikheyev A.S."/>
        </authorList>
    </citation>
    <scope>NUCLEOTIDE SEQUENCE [LARGE SCALE GENOMIC DNA]</scope>
    <source>
        <strain evidence="2">Daus_M_001</strain>
        <tissue evidence="2">Leg muscle</tissue>
    </source>
</reference>
<dbReference type="Proteomes" id="UP001159363">
    <property type="component" value="Chromosome 2"/>
</dbReference>
<name>A0ABQ9I757_9NEOP</name>
<evidence type="ECO:0000259" key="1">
    <source>
        <dbReference type="Pfam" id="PF21787"/>
    </source>
</evidence>
<keyword evidence="3" id="KW-1185">Reference proteome</keyword>
<feature type="domain" description="Transposable element P transposase-like RNase H" evidence="1">
    <location>
        <begin position="2"/>
        <end position="52"/>
    </location>
</feature>
<comment type="caution">
    <text evidence="2">The sequence shown here is derived from an EMBL/GenBank/DDBJ whole genome shotgun (WGS) entry which is preliminary data.</text>
</comment>
<dbReference type="InterPro" id="IPR048365">
    <property type="entry name" value="TNP-like_RNaseH_N"/>
</dbReference>
<feature type="non-terminal residue" evidence="2">
    <location>
        <position position="93"/>
    </location>
</feature>